<evidence type="ECO:0000313" key="1">
    <source>
        <dbReference type="EMBL" id="CAG6755193.1"/>
    </source>
</evidence>
<reference evidence="1" key="1">
    <citation type="submission" date="2021-05" db="EMBL/GenBank/DDBJ databases">
        <authorList>
            <person name="Alioto T."/>
            <person name="Alioto T."/>
            <person name="Gomez Garrido J."/>
        </authorList>
    </citation>
    <scope>NUCLEOTIDE SEQUENCE</scope>
</reference>
<dbReference type="EMBL" id="HBUF01541372">
    <property type="protein sequence ID" value="CAG6755193.1"/>
    <property type="molecule type" value="Transcribed_RNA"/>
</dbReference>
<protein>
    <submittedName>
        <fullName evidence="1">Uncharacterized protein</fullName>
    </submittedName>
</protein>
<accession>A0A8D8ZWD9</accession>
<name>A0A8D8ZWD9_9HEMI</name>
<sequence>MNSDGKLKNDTTIVSCSISLKILKEDSEIESPMCSKLKLKKNKNSNIITKKKSTLTIPCQEKWKWITNKLRGESYPEYIQYLPQYLSSQNVCLIIPPDSTEAECFS</sequence>
<dbReference type="AlphaFoldDB" id="A0A8D8ZWD9"/>
<organism evidence="1">
    <name type="scientific">Cacopsylla melanoneura</name>
    <dbReference type="NCBI Taxonomy" id="428564"/>
    <lineage>
        <taxon>Eukaryota</taxon>
        <taxon>Metazoa</taxon>
        <taxon>Ecdysozoa</taxon>
        <taxon>Arthropoda</taxon>
        <taxon>Hexapoda</taxon>
        <taxon>Insecta</taxon>
        <taxon>Pterygota</taxon>
        <taxon>Neoptera</taxon>
        <taxon>Paraneoptera</taxon>
        <taxon>Hemiptera</taxon>
        <taxon>Sternorrhyncha</taxon>
        <taxon>Psylloidea</taxon>
        <taxon>Psyllidae</taxon>
        <taxon>Psyllinae</taxon>
        <taxon>Cacopsylla</taxon>
    </lineage>
</organism>
<dbReference type="EMBL" id="HBUF01541373">
    <property type="protein sequence ID" value="CAG6755196.1"/>
    <property type="molecule type" value="Transcribed_RNA"/>
</dbReference>
<dbReference type="EMBL" id="HBUF01541371">
    <property type="protein sequence ID" value="CAG6755190.1"/>
    <property type="molecule type" value="Transcribed_RNA"/>
</dbReference>
<proteinExistence type="predicted"/>